<organism evidence="1 2">
    <name type="scientific">Ridgeia piscesae</name>
    <name type="common">Tubeworm</name>
    <dbReference type="NCBI Taxonomy" id="27915"/>
    <lineage>
        <taxon>Eukaryota</taxon>
        <taxon>Metazoa</taxon>
        <taxon>Spiralia</taxon>
        <taxon>Lophotrochozoa</taxon>
        <taxon>Annelida</taxon>
        <taxon>Polychaeta</taxon>
        <taxon>Sedentaria</taxon>
        <taxon>Canalipalpata</taxon>
        <taxon>Sabellida</taxon>
        <taxon>Siboglinidae</taxon>
        <taxon>Ridgeia</taxon>
    </lineage>
</organism>
<name>A0AAD9PE90_RIDPI</name>
<accession>A0AAD9PE90</accession>
<sequence>MVEKVSLQTVFLPSFQLWCPHVLPHNLYTMFAVQHQVKYVCNVSRSTSYKLVNKRVHTDKLYKRQLCTEQEAQTATSSSHTEIFCQWSVQYIMATNLPSGH</sequence>
<dbReference type="Proteomes" id="UP001209878">
    <property type="component" value="Unassembled WGS sequence"/>
</dbReference>
<dbReference type="AlphaFoldDB" id="A0AAD9PE90"/>
<proteinExistence type="predicted"/>
<gene>
    <name evidence="1" type="ORF">NP493_14g05019</name>
</gene>
<protein>
    <submittedName>
        <fullName evidence="1">Uncharacterized protein</fullName>
    </submittedName>
</protein>
<dbReference type="EMBL" id="JAODUO010000016">
    <property type="protein sequence ID" value="KAK2193175.1"/>
    <property type="molecule type" value="Genomic_DNA"/>
</dbReference>
<comment type="caution">
    <text evidence="1">The sequence shown here is derived from an EMBL/GenBank/DDBJ whole genome shotgun (WGS) entry which is preliminary data.</text>
</comment>
<evidence type="ECO:0000313" key="1">
    <source>
        <dbReference type="EMBL" id="KAK2193175.1"/>
    </source>
</evidence>
<evidence type="ECO:0000313" key="2">
    <source>
        <dbReference type="Proteomes" id="UP001209878"/>
    </source>
</evidence>
<reference evidence="1" key="1">
    <citation type="journal article" date="2023" name="Mol. Biol. Evol.">
        <title>Third-Generation Sequencing Reveals the Adaptive Role of the Epigenome in Three Deep-Sea Polychaetes.</title>
        <authorList>
            <person name="Perez M."/>
            <person name="Aroh O."/>
            <person name="Sun Y."/>
            <person name="Lan Y."/>
            <person name="Juniper S.K."/>
            <person name="Young C.R."/>
            <person name="Angers B."/>
            <person name="Qian P.Y."/>
        </authorList>
    </citation>
    <scope>NUCLEOTIDE SEQUENCE</scope>
    <source>
        <strain evidence="1">R07B-5</strain>
    </source>
</reference>
<keyword evidence="2" id="KW-1185">Reference proteome</keyword>